<organism evidence="1 2">
    <name type="scientific">Prorocentrum cordatum</name>
    <dbReference type="NCBI Taxonomy" id="2364126"/>
    <lineage>
        <taxon>Eukaryota</taxon>
        <taxon>Sar</taxon>
        <taxon>Alveolata</taxon>
        <taxon>Dinophyceae</taxon>
        <taxon>Prorocentrales</taxon>
        <taxon>Prorocentraceae</taxon>
        <taxon>Prorocentrum</taxon>
    </lineage>
</organism>
<gene>
    <name evidence="1" type="ORF">PCOR1329_LOCUS53505</name>
</gene>
<proteinExistence type="predicted"/>
<dbReference type="EMBL" id="CAUYUJ010016522">
    <property type="protein sequence ID" value="CAK0866286.1"/>
    <property type="molecule type" value="Genomic_DNA"/>
</dbReference>
<accession>A0ABN9V2Z4</accession>
<evidence type="ECO:0000313" key="2">
    <source>
        <dbReference type="Proteomes" id="UP001189429"/>
    </source>
</evidence>
<protein>
    <submittedName>
        <fullName evidence="1">Uncharacterized protein</fullName>
    </submittedName>
</protein>
<reference evidence="1" key="1">
    <citation type="submission" date="2023-10" db="EMBL/GenBank/DDBJ databases">
        <authorList>
            <person name="Chen Y."/>
            <person name="Shah S."/>
            <person name="Dougan E. K."/>
            <person name="Thang M."/>
            <person name="Chan C."/>
        </authorList>
    </citation>
    <scope>NUCLEOTIDE SEQUENCE [LARGE SCALE GENOMIC DNA]</scope>
</reference>
<keyword evidence="2" id="KW-1185">Reference proteome</keyword>
<evidence type="ECO:0000313" key="1">
    <source>
        <dbReference type="EMBL" id="CAK0866286.1"/>
    </source>
</evidence>
<comment type="caution">
    <text evidence="1">The sequence shown here is derived from an EMBL/GenBank/DDBJ whole genome shotgun (WGS) entry which is preliminary data.</text>
</comment>
<dbReference type="Proteomes" id="UP001189429">
    <property type="component" value="Unassembled WGS sequence"/>
</dbReference>
<name>A0ABN9V2Z4_9DINO</name>
<sequence>MGRVSRWGNLGTSTLVEDFGRPSVQVTATARAQAKQGAAVTKDFFVEKDAANFDLGPDTLRTMTDSGWAHPSPSANKMVGACWAAWSATNGDIAKASKTWLSLLASPGTLLRHDESKVRGIVIGTTQWGIFLQPASIHKTRGHIYLLVNGSEPTKFLPIFDFDGWRAVKPTVLSAAGVANLIGDCSAEAGVVFMQNGRGSKLQVHAAREGFKLLTKSFLDKLIRHEKLRFSQGAQPKTVDDCVKALIRHWVPDATDDFIARALEHRCGKHIDQHLANQSVLALDSNLDAMMHLMEADDHEALKEAVDKAKKNMSEDDLNPKSGGERRPAWTARPVDLSLCATLDQGRKLLPCVRGAWLGLDQKRFTRWTATYPNRLPPFYVTKSYGPKTGLTIEQALVHCLKQVWAWHEDLTGYECPYLWPQDEFAEDG</sequence>